<accession>A0A8S5T4Y1</accession>
<evidence type="ECO:0000313" key="1">
    <source>
        <dbReference type="EMBL" id="DAF58039.1"/>
    </source>
</evidence>
<reference evidence="1" key="1">
    <citation type="journal article" date="2021" name="Proc. Natl. Acad. Sci. U.S.A.">
        <title>A Catalog of Tens of Thousands of Viruses from Human Metagenomes Reveals Hidden Associations with Chronic Diseases.</title>
        <authorList>
            <person name="Tisza M.J."/>
            <person name="Buck C.B."/>
        </authorList>
    </citation>
    <scope>NUCLEOTIDE SEQUENCE</scope>
    <source>
        <strain evidence="1">CtrpM6</strain>
    </source>
</reference>
<protein>
    <submittedName>
        <fullName evidence="1">Uncharacterized protein</fullName>
    </submittedName>
</protein>
<sequence length="364" mass="40223">MSSASKSVNITFIQKMGTFTPSIQSPDGDLYQEYQKNGDVVTVYPDFSKTQPKLYFVVISSRTADGATTPVSMKFYFNDTEIPFNSAGKSTGLFDGLFEIIRPSASQFYWGLKICNNLVKASNYSAINIKMVGSVSERSNQQEITDEVQAVYKIPVGPYTGVAYRVSIKAPANDTHNFVLSSKDDSCQLEAKVTQGNETLTTGLYYKWYRAVNSITGWEEIAGKNDKTITVKATEVDCTREYMVEVYNNKSMSKDNMLGFDFQTVIDASDPYDIEPNPTPVDESINESEVGNGSVTYTPRLIVRGKSETVETKFYFTLKSASGVVLNTEASRKPTVQLSSFAVTRADCIHAGYSNVALTIQSVK</sequence>
<organism evidence="1">
    <name type="scientific">Siphoviridae sp. ctrpM6</name>
    <dbReference type="NCBI Taxonomy" id="2827956"/>
    <lineage>
        <taxon>Viruses</taxon>
        <taxon>Duplodnaviria</taxon>
        <taxon>Heunggongvirae</taxon>
        <taxon>Uroviricota</taxon>
        <taxon>Caudoviricetes</taxon>
    </lineage>
</organism>
<proteinExistence type="predicted"/>
<dbReference type="EMBL" id="BK032745">
    <property type="protein sequence ID" value="DAF58039.1"/>
    <property type="molecule type" value="Genomic_DNA"/>
</dbReference>
<name>A0A8S5T4Y1_9CAUD</name>